<evidence type="ECO:0000313" key="3">
    <source>
        <dbReference type="Proteomes" id="UP000654075"/>
    </source>
</evidence>
<dbReference type="Proteomes" id="UP000654075">
    <property type="component" value="Unassembled WGS sequence"/>
</dbReference>
<dbReference type="OrthoDB" id="420453at2759"/>
<evidence type="ECO:0000256" key="1">
    <source>
        <dbReference type="SAM" id="MobiDB-lite"/>
    </source>
</evidence>
<name>A0A813DUK4_POLGL</name>
<keyword evidence="3" id="KW-1185">Reference proteome</keyword>
<organism evidence="2 3">
    <name type="scientific">Polarella glacialis</name>
    <name type="common">Dinoflagellate</name>
    <dbReference type="NCBI Taxonomy" id="89957"/>
    <lineage>
        <taxon>Eukaryota</taxon>
        <taxon>Sar</taxon>
        <taxon>Alveolata</taxon>
        <taxon>Dinophyceae</taxon>
        <taxon>Suessiales</taxon>
        <taxon>Suessiaceae</taxon>
        <taxon>Polarella</taxon>
    </lineage>
</organism>
<feature type="region of interest" description="Disordered" evidence="1">
    <location>
        <begin position="352"/>
        <end position="381"/>
    </location>
</feature>
<proteinExistence type="predicted"/>
<reference evidence="2" key="1">
    <citation type="submission" date="2021-02" db="EMBL/GenBank/DDBJ databases">
        <authorList>
            <person name="Dougan E. K."/>
            <person name="Rhodes N."/>
            <person name="Thang M."/>
            <person name="Chan C."/>
        </authorList>
    </citation>
    <scope>NUCLEOTIDE SEQUENCE</scope>
</reference>
<evidence type="ECO:0000313" key="2">
    <source>
        <dbReference type="EMBL" id="CAE8589997.1"/>
    </source>
</evidence>
<feature type="non-terminal residue" evidence="2">
    <location>
        <position position="569"/>
    </location>
</feature>
<accession>A0A813DUK4</accession>
<protein>
    <submittedName>
        <fullName evidence="2">Uncharacterized protein</fullName>
    </submittedName>
</protein>
<gene>
    <name evidence="2" type="ORF">PGLA1383_LOCUS8724</name>
</gene>
<comment type="caution">
    <text evidence="2">The sequence shown here is derived from an EMBL/GenBank/DDBJ whole genome shotgun (WGS) entry which is preliminary data.</text>
</comment>
<dbReference type="AlphaFoldDB" id="A0A813DUK4"/>
<dbReference type="EMBL" id="CAJNNV010004009">
    <property type="protein sequence ID" value="CAE8589997.1"/>
    <property type="molecule type" value="Genomic_DNA"/>
</dbReference>
<sequence length="569" mass="62715">AMPGLHVQLFRRLQAKWQCYDAYCRVCMALGVNQILQALSYYSIVHTLVENRSPSAGYALLFIFQSMAFALSVLDIAGLPRRQIMGVQAVGTLPAFLAALAVHSAERTESGGLEPGEMYWTSPAMFLLQAVWLELLLWVARPSNDDACLPRRFRTVLFLDVFGDGADPTEAEYVPPREGAGSSDWVADLGEQLLAAERVAGAENAMAFAHAALRRWEAAPAAALNGAQHLELQRLRVEMQIWRRALGGEMAWRAATDGLPHDGTLWGNEETRPFGELSTAEKEEDPFKEFLIGPFEHDTGYETKLYHYDIEKVQYHWEAPGPRPTLSLPQVTAAVRGVEACVRLLLAMAESRPSMAESRPSSSTDNHEPNVANDDVGHTGPGTLIRGAGNSLKLGLLRLPGVRNLRSRLTGADDEEARGIELSQPLVQRQLSPEDGLLGGRGAHCHLAGPHAKHFAPERLPWQEERSRVNLSWQYWDWMLAKENKFHPETEEVRRSRDAASAAGSANIARYFVMNRENKNDGGRSRDAASAAGSANIARYFVMNRENKNDGGFAAACPWSVALRRAAGA</sequence>